<feature type="domain" description="Tyrosine-protein kinase G-rich" evidence="11">
    <location>
        <begin position="437"/>
        <end position="511"/>
    </location>
</feature>
<dbReference type="EC" id="2.7.10.2" evidence="2"/>
<keyword evidence="6" id="KW-0067">ATP-binding</keyword>
<dbReference type="InterPro" id="IPR027417">
    <property type="entry name" value="P-loop_NTPase"/>
</dbReference>
<accession>F4CB19</accession>
<dbReference type="PATRIC" id="fig|743722.3.peg.2162"/>
<dbReference type="CDD" id="cd05387">
    <property type="entry name" value="BY-kinase"/>
    <property type="match status" value="1"/>
</dbReference>
<feature type="transmembrane region" description="Helical" evidence="9">
    <location>
        <begin position="20"/>
        <end position="46"/>
    </location>
</feature>
<dbReference type="SUPFAM" id="SSF52540">
    <property type="entry name" value="P-loop containing nucleoside triphosphate hydrolases"/>
    <property type="match status" value="1"/>
</dbReference>
<dbReference type="EMBL" id="CP002584">
    <property type="protein sequence ID" value="ADZ78586.1"/>
    <property type="molecule type" value="Genomic_DNA"/>
</dbReference>
<evidence type="ECO:0000256" key="3">
    <source>
        <dbReference type="ARBA" id="ARBA00022679"/>
    </source>
</evidence>
<gene>
    <name evidence="12" type="ordered locus">Sph21_2026</name>
</gene>
<feature type="domain" description="AAA" evidence="10">
    <location>
        <begin position="583"/>
        <end position="714"/>
    </location>
</feature>
<protein>
    <recommendedName>
        <fullName evidence="2">non-specific protein-tyrosine kinase</fullName>
        <ecNumber evidence="2">2.7.10.2</ecNumber>
    </recommendedName>
</protein>
<dbReference type="InterPro" id="IPR032807">
    <property type="entry name" value="GNVR"/>
</dbReference>
<keyword evidence="9" id="KW-1133">Transmembrane helix</keyword>
<organism evidence="12">
    <name type="scientific">Sphingobacterium sp. (strain 21)</name>
    <dbReference type="NCBI Taxonomy" id="743722"/>
    <lineage>
        <taxon>Bacteria</taxon>
        <taxon>Pseudomonadati</taxon>
        <taxon>Bacteroidota</taxon>
        <taxon>Sphingobacteriia</taxon>
        <taxon>Sphingobacteriales</taxon>
        <taxon>Sphingobacteriaceae</taxon>
        <taxon>Sphingobacterium</taxon>
    </lineage>
</organism>
<name>F4CB19_SPHS2</name>
<dbReference type="KEGG" id="shg:Sph21_2026"/>
<evidence type="ECO:0000256" key="1">
    <source>
        <dbReference type="ARBA" id="ARBA00007316"/>
    </source>
</evidence>
<evidence type="ECO:0000259" key="10">
    <source>
        <dbReference type="Pfam" id="PF13614"/>
    </source>
</evidence>
<keyword evidence="3" id="KW-0808">Transferase</keyword>
<proteinExistence type="inferred from homology"/>
<keyword evidence="4" id="KW-0547">Nucleotide-binding</keyword>
<evidence type="ECO:0000256" key="2">
    <source>
        <dbReference type="ARBA" id="ARBA00011903"/>
    </source>
</evidence>
<dbReference type="HOGENOM" id="CLU_009912_6_0_10"/>
<evidence type="ECO:0000256" key="5">
    <source>
        <dbReference type="ARBA" id="ARBA00022777"/>
    </source>
</evidence>
<comment type="similarity">
    <text evidence="1">Belongs to the CpsD/CapB family.</text>
</comment>
<evidence type="ECO:0000256" key="9">
    <source>
        <dbReference type="SAM" id="Phobius"/>
    </source>
</evidence>
<evidence type="ECO:0000256" key="4">
    <source>
        <dbReference type="ARBA" id="ARBA00022741"/>
    </source>
</evidence>
<dbReference type="InterPro" id="IPR050445">
    <property type="entry name" value="Bact_polysacc_biosynth/exp"/>
</dbReference>
<evidence type="ECO:0000256" key="6">
    <source>
        <dbReference type="ARBA" id="ARBA00022840"/>
    </source>
</evidence>
<keyword evidence="7" id="KW-0829">Tyrosine-protein kinase</keyword>
<evidence type="ECO:0000256" key="8">
    <source>
        <dbReference type="ARBA" id="ARBA00051245"/>
    </source>
</evidence>
<keyword evidence="9" id="KW-0472">Membrane</keyword>
<dbReference type="PANTHER" id="PTHR32309">
    <property type="entry name" value="TYROSINE-PROTEIN KINASE"/>
    <property type="match status" value="1"/>
</dbReference>
<comment type="catalytic activity">
    <reaction evidence="8">
        <text>L-tyrosyl-[protein] + ATP = O-phospho-L-tyrosyl-[protein] + ADP + H(+)</text>
        <dbReference type="Rhea" id="RHEA:10596"/>
        <dbReference type="Rhea" id="RHEA-COMP:10136"/>
        <dbReference type="Rhea" id="RHEA-COMP:20101"/>
        <dbReference type="ChEBI" id="CHEBI:15378"/>
        <dbReference type="ChEBI" id="CHEBI:30616"/>
        <dbReference type="ChEBI" id="CHEBI:46858"/>
        <dbReference type="ChEBI" id="CHEBI:61978"/>
        <dbReference type="ChEBI" id="CHEBI:456216"/>
        <dbReference type="EC" id="2.7.10.2"/>
    </reaction>
</comment>
<dbReference type="Gene3D" id="3.40.50.300">
    <property type="entry name" value="P-loop containing nucleotide triphosphate hydrolases"/>
    <property type="match status" value="1"/>
</dbReference>
<dbReference type="eggNOG" id="COG0489">
    <property type="taxonomic scope" value="Bacteria"/>
</dbReference>
<sequence>MVIKIKTLCNMEKDKGLKSFILRTLGYWKVFLLSIVVFVGLAFLYLKYTTPQYLVSSVLMLKDQKNMAESKAVTTFANDNGLSALLKPSENVLNELDVLSSRKLAGEVVKELKLNIKIGEKDGPKFIELYDRAPFDASLANFKTDSIRERNFEIEFLTDGKVRITNEDEQMEKVGDLSKPIQTSQYDLTLQPIAQKLPIGRKFLINVVSENAAINTLLSSYTVELSDKQATTVNLQLYYPHPKRGEQILQSLMERYLIDNRDEKIRIADSLLVFIDDRLALVASELNDVEAQLETFRSSNRITDLSEQSRMLIGNANDYYNRLKEQEAQLKVMGELETYVKNPQNQRIPSSTVIQNSSFAASLNQYNALIQDYEKKKLSYTDSNPVLQNLKSQIASERSNLLQNISSYRKELQLTSAELGRQNSGYNSQISKVPARERTFVNFSRQQELKQQLYVYLLQKREEATIAKSSNAQSAKIVDEAKSTNGPVKPVPSIIYIMASLLGLIVPFGFINGKELIRTKLNSESDIERYTDIEIIGKIAHNASPQTLAIGKGMPNTVLSEGFRSLRTNLYYALQSKSAKTLMVTSSINGEGKTFMSLNLGNALSLTGKKVVFVELDLRKPKLAQMMGIMEPSLGFTDVVLGRNTLKDVIIPGQPHSNCYLLSAGTRTENPSEILLESKVEEVFNELREHFDYVIVDSPPVGLVSDAMIIQQYVEMTVYVCRHNYTKKEQIEFINELKRKNKLGDMYLVVNDVDMRYSGYQTYGYGYGYEHEESSNRSIWKRTFKK</sequence>
<keyword evidence="9" id="KW-0812">Transmembrane</keyword>
<dbReference type="GO" id="GO:0005524">
    <property type="term" value="F:ATP binding"/>
    <property type="evidence" value="ECO:0007669"/>
    <property type="project" value="UniProtKB-KW"/>
</dbReference>
<dbReference type="InterPro" id="IPR025669">
    <property type="entry name" value="AAA_dom"/>
</dbReference>
<dbReference type="NCBIfam" id="TIGR01007">
    <property type="entry name" value="eps_fam"/>
    <property type="match status" value="1"/>
</dbReference>
<evidence type="ECO:0000256" key="7">
    <source>
        <dbReference type="ARBA" id="ARBA00023137"/>
    </source>
</evidence>
<dbReference type="PANTHER" id="PTHR32309:SF13">
    <property type="entry name" value="FERRIC ENTEROBACTIN TRANSPORT PROTEIN FEPE"/>
    <property type="match status" value="1"/>
</dbReference>
<dbReference type="STRING" id="743722.Sph21_2026"/>
<dbReference type="GO" id="GO:0004715">
    <property type="term" value="F:non-membrane spanning protein tyrosine kinase activity"/>
    <property type="evidence" value="ECO:0007669"/>
    <property type="project" value="UniProtKB-EC"/>
</dbReference>
<dbReference type="AlphaFoldDB" id="F4CB19"/>
<dbReference type="Pfam" id="PF13807">
    <property type="entry name" value="GNVR"/>
    <property type="match status" value="1"/>
</dbReference>
<keyword evidence="5" id="KW-0418">Kinase</keyword>
<dbReference type="eggNOG" id="COG3206">
    <property type="taxonomic scope" value="Bacteria"/>
</dbReference>
<dbReference type="InterPro" id="IPR005702">
    <property type="entry name" value="Wzc-like_C"/>
</dbReference>
<reference evidence="12" key="1">
    <citation type="submission" date="2011-03" db="EMBL/GenBank/DDBJ databases">
        <title>Complete sequence of Sphingobacterium sp. 21.</title>
        <authorList>
            <consortium name="US DOE Joint Genome Institute"/>
            <person name="Lucas S."/>
            <person name="Copeland A."/>
            <person name="Lapidus A."/>
            <person name="Cheng J.-F."/>
            <person name="Goodwin L."/>
            <person name="Pitluck S."/>
            <person name="Davenport K."/>
            <person name="Detter J.C."/>
            <person name="Han C."/>
            <person name="Tapia R."/>
            <person name="Land M."/>
            <person name="Hauser L."/>
            <person name="Kyrpides N."/>
            <person name="Ivanova N."/>
            <person name="Ovchinnikova G."/>
            <person name="Pagani I."/>
            <person name="Siebers A.K."/>
            <person name="Allgaier M."/>
            <person name="Thelen M.P."/>
            <person name="Hugenholtz P."/>
            <person name="Woyke T."/>
        </authorList>
    </citation>
    <scope>NUCLEOTIDE SEQUENCE</scope>
    <source>
        <strain evidence="12">21</strain>
    </source>
</reference>
<dbReference type="Pfam" id="PF13614">
    <property type="entry name" value="AAA_31"/>
    <property type="match status" value="1"/>
</dbReference>
<dbReference type="GO" id="GO:0005886">
    <property type="term" value="C:plasma membrane"/>
    <property type="evidence" value="ECO:0007669"/>
    <property type="project" value="TreeGrafter"/>
</dbReference>
<evidence type="ECO:0000259" key="11">
    <source>
        <dbReference type="Pfam" id="PF13807"/>
    </source>
</evidence>
<evidence type="ECO:0000313" key="12">
    <source>
        <dbReference type="EMBL" id="ADZ78586.1"/>
    </source>
</evidence>